<feature type="compositionally biased region" description="Polar residues" evidence="1">
    <location>
        <begin position="1715"/>
        <end position="1733"/>
    </location>
</feature>
<evidence type="ECO:0000256" key="1">
    <source>
        <dbReference type="SAM" id="MobiDB-lite"/>
    </source>
</evidence>
<dbReference type="InterPro" id="IPR001584">
    <property type="entry name" value="Integrase_cat-core"/>
</dbReference>
<feature type="compositionally biased region" description="Low complexity" evidence="1">
    <location>
        <begin position="234"/>
        <end position="271"/>
    </location>
</feature>
<feature type="region of interest" description="Disordered" evidence="1">
    <location>
        <begin position="784"/>
        <end position="821"/>
    </location>
</feature>
<evidence type="ECO:0000313" key="4">
    <source>
        <dbReference type="Proteomes" id="UP001642484"/>
    </source>
</evidence>
<dbReference type="Gene3D" id="3.30.420.10">
    <property type="entry name" value="Ribonuclease H-like superfamily/Ribonuclease H"/>
    <property type="match status" value="1"/>
</dbReference>
<feature type="domain" description="Integrase catalytic" evidence="2">
    <location>
        <begin position="1322"/>
        <end position="1487"/>
    </location>
</feature>
<dbReference type="PROSITE" id="PS50994">
    <property type="entry name" value="INTEGRASE"/>
    <property type="match status" value="1"/>
</dbReference>
<dbReference type="InterPro" id="IPR012337">
    <property type="entry name" value="RNaseH-like_sf"/>
</dbReference>
<feature type="region of interest" description="Disordered" evidence="1">
    <location>
        <begin position="357"/>
        <end position="385"/>
    </location>
</feature>
<dbReference type="Proteomes" id="UP001642484">
    <property type="component" value="Unassembled WGS sequence"/>
</dbReference>
<accession>A0ABP0IX32</accession>
<dbReference type="PANTHER" id="PTHR37984:SF5">
    <property type="entry name" value="PROTEIN NYNRIN-LIKE"/>
    <property type="match status" value="1"/>
</dbReference>
<dbReference type="PANTHER" id="PTHR37984">
    <property type="entry name" value="PROTEIN CBG26694"/>
    <property type="match status" value="1"/>
</dbReference>
<evidence type="ECO:0000259" key="2">
    <source>
        <dbReference type="PROSITE" id="PS50994"/>
    </source>
</evidence>
<feature type="compositionally biased region" description="Acidic residues" evidence="1">
    <location>
        <begin position="282"/>
        <end position="300"/>
    </location>
</feature>
<name>A0ABP0IX32_9DINO</name>
<reference evidence="3 4" key="1">
    <citation type="submission" date="2024-02" db="EMBL/GenBank/DDBJ databases">
        <authorList>
            <person name="Chen Y."/>
            <person name="Shah S."/>
            <person name="Dougan E. K."/>
            <person name="Thang M."/>
            <person name="Chan C."/>
        </authorList>
    </citation>
    <scope>NUCLEOTIDE SEQUENCE [LARGE SCALE GENOMIC DNA]</scope>
</reference>
<evidence type="ECO:0000313" key="3">
    <source>
        <dbReference type="EMBL" id="CAK9006642.1"/>
    </source>
</evidence>
<gene>
    <name evidence="3" type="ORF">CCMP2556_LOCUS8503</name>
</gene>
<feature type="region of interest" description="Disordered" evidence="1">
    <location>
        <begin position="230"/>
        <end position="301"/>
    </location>
</feature>
<dbReference type="InterPro" id="IPR036397">
    <property type="entry name" value="RNaseH_sf"/>
</dbReference>
<feature type="compositionally biased region" description="Basic and acidic residues" evidence="1">
    <location>
        <begin position="1741"/>
        <end position="1750"/>
    </location>
</feature>
<protein>
    <recommendedName>
        <fullName evidence="2">Integrase catalytic domain-containing protein</fullName>
    </recommendedName>
</protein>
<dbReference type="EMBL" id="CAXAMN010003869">
    <property type="protein sequence ID" value="CAK9006642.1"/>
    <property type="molecule type" value="Genomic_DNA"/>
</dbReference>
<feature type="region of interest" description="Disordered" evidence="1">
    <location>
        <begin position="400"/>
        <end position="424"/>
    </location>
</feature>
<feature type="compositionally biased region" description="Basic and acidic residues" evidence="1">
    <location>
        <begin position="1761"/>
        <end position="1798"/>
    </location>
</feature>
<sequence length="2449" mass="273886">MSDEKDANGGAWSRVPTWDGSPQTWRTFRREMSWWLAGLDIQSTKKYNLAARWLLRQSGMVKQRGEEFDPSELEYQKEVKLPDPTTGDDVVVTPEDPLSGINKLLAALESMTGRTSLDKRGELRNVFYLELKRRSGERISEFATRFRSLVSELRAEGVVIADGELGWWFKHKLGLDAIRTQLLETALGGAEDYPTIEREVLRLFKDLHVADPLHRRSDGERAPLLQKFLNQQGPSSSRPSSYAPSMASSAPRSFRSGSSTTSSSRFTSYRRPAPAKQAMVSEVDDENDELPHEQEEDEPEGQFLEEVLQTEAEVLAAELEEAAASGLDQETLQEVEDSVEAAAEAFLTMKEARSKLQEVRRDRGYGKPSPSSTSNAGKVNLKKQSDKHPCFDCGLPGHWAGDPECQKPGQQLGRKKSKSPQKQVKVTEALNTEHGAPASDDGHEVLMTFRDAKPLAEGFEMALDMSHKPKEVNAFSVLSTDKRLVGALDSACNRTCTGPEWLSSFLKRLRATAPKEVIDLVKVEDEKETFCFGNGGTQISTQRWRLPTVIGGAITALDSFLVNGQVWNLRDGEGRALRRRSMPVSEAFSQIDLRWRRMILRMRERFQWSAKGVLLWLLPRSSLRYLPLPYPATSTLDKWEAQCRVQVMEGVVSKRHTAKAQNSFTYENLGDCIHLRNRMGLDTAFCEDPVLQGFKLAKSAKGLSQRVKSAALAEAKQKAQEAEHRGEQDELARALIGPRGGLPTLRKDLIRLAALLNVEIQPTDNVEQIKEKVKPMVALLKETKTAAKAKPQGKTEKRSLVPQGATSSGSSSRPPPATVPWSQVQEMQGKFQSALDNMALELQELRAGRIPQQPVDLTSLMTEPSLMTDEDMMRMRNPMGYGLSQGRDVSMEEAYRTDPEFRQEVNMSLEQDWEAKLAAHYGEDYYLLTQEEMEAWNQHEQDRRRVSQAPKKIKELLETEYYEEMKSFLDDEIFVQPIDLNFKVNETLMNDKVSSNDQPLVTEIYTSARNVTQEAKRRGHKVGTSMSLDNGWNFLLRRHREAAIEKVKTEKPFCVVLAFPCGPFSPLQFLNKKGHRSWPARLHAGRILMKFALEIARIQMSEGRHCILENPKPSLAWSEPEMKRFLEEENVFPAVFDQCRFGLRSVSGDLRKKPTQVVSSSSCVTSMLDGVCCMRDHSHTPVLGGSRITAPAGLYPRALARTLVRGLEAQFEKDFKPCEVLVAGVHEDDGDQVVAVRGEIEDNEASDEEFAVSPDEKKLVIPGSVKATIRRLHENTGHRSNTRLARALTLAGAPLEAIVAAKRHQCAVCQERKPPKVRRPASLPTPKDLGDQVHLDLLEIEDAREKKYFVAHCTDYATRFHAAEILADKSTKEVIRFMATRWLPTFGAPRVLVCDQGREFISWEMEEWTSSISTLLHHIAVQAPWQNGVAEKSGGILKTLMSAIVRSKSVVTKEEMDLALAEAVAAYNGDVDGESGTSPYQAALGRQPRMIGDVLGGVQQRLAEHGLIESKPSLARQLAMREVAKVAMTRLHFSRGMRKAELARSRDATFESLPELGSICYFYRPLRFNTKTSVSRKRLTLKRWHGPALLVALEGNSSAFLSYKGQLTKCALEHVRKASSMEQIAAGTWREAIEEAVEAARLDVPLPGAGEVHLLPEEDGVTEADDELRNPATPAFLPSSSAGIPIEEGAPLRGEDLPPVGAREFLPIIVPATPQIPSQVGSTVPSRRTSDFAQASPFPEADQRMRERKTSAPLLGASIERAQRLDQSREESGGQKRPAEQDPDSLRKEGEEFARGPDSEQLQVSRVNPVDHEVHVLSKEQILERLAEPNVHPLRQAQLGACLDRMDPLESEVKDHGSWGGRWDLPSRSEWQVHQRLGVPWPTGAPSTQEVNAVQAARKEFHWRSMTSDEKIAFAEAAKQAWAVWEENDAIEILTPEESDEAGWERSVIDYACWMLWSEDRKQLEGMVISHVDDLLLGGNSKAQESLMAIGAKLGFGTVEFDDFVFCGKRIRMVPSGEIELSMVEYHSNLKPVAVPTSRRAMPQAELSDSERRQLRAILGSLQWLVAQLRFDQAYALSTLQGEKPCVATLTKANLLVKEFKRRSDFKLVFRDLPLEKAGILVISDASLGNTTKSGGVEGQEKLYSQSSYFILVCDENLLQGREGWFNVLDARSHRLPRVCRSTYSSETLGLEEAMDAGVFCRGCFSVLAGLPMERRDAHKVMEVIPMTAITDAKDTFDRGNSDTNTYGAQKSLAFSVAWIRATLGGANTSLKWTATANMWVDAGTKEMPLDHLHKILDCGRWSYVFNANYVKQPKKKKITDAAVKGPLPGVPLEGKMPILPFLLNVCRNPGWHQKSGLVVHVAYGAKSFRVPDARYSVWRFPLRSTYGRFDLEDGRSEWRVLESKEDLTLLGKKQELLGCVADCLVSVFQSRIKKEKTSTEEANLFDRH</sequence>
<comment type="caution">
    <text evidence="3">The sequence shown here is derived from an EMBL/GenBank/DDBJ whole genome shotgun (WGS) entry which is preliminary data.</text>
</comment>
<keyword evidence="4" id="KW-1185">Reference proteome</keyword>
<dbReference type="InterPro" id="IPR050951">
    <property type="entry name" value="Retrovirus_Pol_polyprotein"/>
</dbReference>
<organism evidence="3 4">
    <name type="scientific">Durusdinium trenchii</name>
    <dbReference type="NCBI Taxonomy" id="1381693"/>
    <lineage>
        <taxon>Eukaryota</taxon>
        <taxon>Sar</taxon>
        <taxon>Alveolata</taxon>
        <taxon>Dinophyceae</taxon>
        <taxon>Suessiales</taxon>
        <taxon>Symbiodiniaceae</taxon>
        <taxon>Durusdinium</taxon>
    </lineage>
</organism>
<dbReference type="SUPFAM" id="SSF53098">
    <property type="entry name" value="Ribonuclease H-like"/>
    <property type="match status" value="1"/>
</dbReference>
<feature type="region of interest" description="Disordered" evidence="1">
    <location>
        <begin position="1715"/>
        <end position="1807"/>
    </location>
</feature>
<proteinExistence type="predicted"/>